<organism evidence="2 3">
    <name type="scientific">Diatrype stigma</name>
    <dbReference type="NCBI Taxonomy" id="117547"/>
    <lineage>
        <taxon>Eukaryota</taxon>
        <taxon>Fungi</taxon>
        <taxon>Dikarya</taxon>
        <taxon>Ascomycota</taxon>
        <taxon>Pezizomycotina</taxon>
        <taxon>Sordariomycetes</taxon>
        <taxon>Xylariomycetidae</taxon>
        <taxon>Xylariales</taxon>
        <taxon>Diatrypaceae</taxon>
        <taxon>Diatrype</taxon>
    </lineage>
</organism>
<dbReference type="AlphaFoldDB" id="A0AAN9UKS2"/>
<evidence type="ECO:0000259" key="1">
    <source>
        <dbReference type="PROSITE" id="PS50056"/>
    </source>
</evidence>
<feature type="domain" description="Tyrosine specific protein phosphatases" evidence="1">
    <location>
        <begin position="150"/>
        <end position="188"/>
    </location>
</feature>
<dbReference type="PANTHER" id="PTHR31126:SF1">
    <property type="entry name" value="TYROSINE SPECIFIC PROTEIN PHOSPHATASES DOMAIN-CONTAINING PROTEIN"/>
    <property type="match status" value="1"/>
</dbReference>
<dbReference type="Proteomes" id="UP001320420">
    <property type="component" value="Unassembled WGS sequence"/>
</dbReference>
<protein>
    <recommendedName>
        <fullName evidence="1">Tyrosine specific protein phosphatases domain-containing protein</fullName>
    </recommendedName>
</protein>
<evidence type="ECO:0000313" key="3">
    <source>
        <dbReference type="Proteomes" id="UP001320420"/>
    </source>
</evidence>
<dbReference type="PANTHER" id="PTHR31126">
    <property type="entry name" value="TYROSINE-PROTEIN PHOSPHATASE"/>
    <property type="match status" value="1"/>
</dbReference>
<dbReference type="InterPro" id="IPR016130">
    <property type="entry name" value="Tyr_Pase_AS"/>
</dbReference>
<dbReference type="Pfam" id="PF13350">
    <property type="entry name" value="Y_phosphatase3"/>
    <property type="match status" value="1"/>
</dbReference>
<gene>
    <name evidence="2" type="ORF">SLS62_009891</name>
</gene>
<dbReference type="InterPro" id="IPR000387">
    <property type="entry name" value="Tyr_Pase_dom"/>
</dbReference>
<accession>A0AAN9UKS2</accession>
<sequence length="240" mass="26305">MATSTPPAPATLPNPPFVIILGLPNFRDLGGYPIALQPGKVVRRNLIFRSAEPSRTTDEGIEALKKLGITHVFDLRSEQEFERGVKHGLNRPIKEWEGAVRIFAPVFRHEDYSPEAVALRFQHYGSGHDGFAQVYVSMLLAATGPQNESRPYATILEHLADDSSPPTPVLIHCTAGKDRTGVICALILSLCGVEDEIVAHEYSLTDLGLKSRHAEIIGHLTNEPAFKDDPGGARRMVLAR</sequence>
<dbReference type="InterPro" id="IPR026893">
    <property type="entry name" value="Tyr/Ser_Pase_IphP-type"/>
</dbReference>
<dbReference type="PROSITE" id="PS50056">
    <property type="entry name" value="TYR_PHOSPHATASE_2"/>
    <property type="match status" value="1"/>
</dbReference>
<keyword evidence="3" id="KW-1185">Reference proteome</keyword>
<dbReference type="InterPro" id="IPR029021">
    <property type="entry name" value="Prot-tyrosine_phosphatase-like"/>
</dbReference>
<reference evidence="2 3" key="1">
    <citation type="submission" date="2024-02" db="EMBL/GenBank/DDBJ databases">
        <title>De novo assembly and annotation of 12 fungi associated with fruit tree decline syndrome in Ontario, Canada.</title>
        <authorList>
            <person name="Sulman M."/>
            <person name="Ellouze W."/>
            <person name="Ilyukhin E."/>
        </authorList>
    </citation>
    <scope>NUCLEOTIDE SEQUENCE [LARGE SCALE GENOMIC DNA]</scope>
    <source>
        <strain evidence="2 3">M11/M66-122</strain>
    </source>
</reference>
<dbReference type="GO" id="GO:0004721">
    <property type="term" value="F:phosphoprotein phosphatase activity"/>
    <property type="evidence" value="ECO:0007669"/>
    <property type="project" value="InterPro"/>
</dbReference>
<proteinExistence type="predicted"/>
<dbReference type="PROSITE" id="PS00383">
    <property type="entry name" value="TYR_PHOSPHATASE_1"/>
    <property type="match status" value="1"/>
</dbReference>
<dbReference type="Gene3D" id="3.90.190.10">
    <property type="entry name" value="Protein tyrosine phosphatase superfamily"/>
    <property type="match status" value="1"/>
</dbReference>
<comment type="caution">
    <text evidence="2">The sequence shown here is derived from an EMBL/GenBank/DDBJ whole genome shotgun (WGS) entry which is preliminary data.</text>
</comment>
<name>A0AAN9UKS2_9PEZI</name>
<dbReference type="EMBL" id="JAKJXP020000111">
    <property type="protein sequence ID" value="KAK7745178.1"/>
    <property type="molecule type" value="Genomic_DNA"/>
</dbReference>
<evidence type="ECO:0000313" key="2">
    <source>
        <dbReference type="EMBL" id="KAK7745178.1"/>
    </source>
</evidence>
<dbReference type="SUPFAM" id="SSF52799">
    <property type="entry name" value="(Phosphotyrosine protein) phosphatases II"/>
    <property type="match status" value="1"/>
</dbReference>